<gene>
    <name evidence="1" type="ORF">METZ01_LOCUS498099</name>
</gene>
<proteinExistence type="predicted"/>
<feature type="non-terminal residue" evidence="1">
    <location>
        <position position="92"/>
    </location>
</feature>
<protein>
    <submittedName>
        <fullName evidence="1">Uncharacterized protein</fullName>
    </submittedName>
</protein>
<organism evidence="1">
    <name type="scientific">marine metagenome</name>
    <dbReference type="NCBI Taxonomy" id="408172"/>
    <lineage>
        <taxon>unclassified sequences</taxon>
        <taxon>metagenomes</taxon>
        <taxon>ecological metagenomes</taxon>
    </lineage>
</organism>
<dbReference type="EMBL" id="UINC01218286">
    <property type="protein sequence ID" value="SVE45245.1"/>
    <property type="molecule type" value="Genomic_DNA"/>
</dbReference>
<accession>A0A383DLX3</accession>
<dbReference type="AlphaFoldDB" id="A0A383DLX3"/>
<sequence>MRMSITPKNLVRSQAMFKDATPFWMMWLMLLNFLTIPILLKAESFPILPEFQVYHTLGTGGSNYSSGALGVAVHLFDEEDGPGRYLHFLSIL</sequence>
<name>A0A383DLX3_9ZZZZ</name>
<reference evidence="1" key="1">
    <citation type="submission" date="2018-05" db="EMBL/GenBank/DDBJ databases">
        <authorList>
            <person name="Lanie J.A."/>
            <person name="Ng W.-L."/>
            <person name="Kazmierczak K.M."/>
            <person name="Andrzejewski T.M."/>
            <person name="Davidsen T.M."/>
            <person name="Wayne K.J."/>
            <person name="Tettelin H."/>
            <person name="Glass J.I."/>
            <person name="Rusch D."/>
            <person name="Podicherti R."/>
            <person name="Tsui H.-C.T."/>
            <person name="Winkler M.E."/>
        </authorList>
    </citation>
    <scope>NUCLEOTIDE SEQUENCE</scope>
</reference>
<evidence type="ECO:0000313" key="1">
    <source>
        <dbReference type="EMBL" id="SVE45245.1"/>
    </source>
</evidence>